<dbReference type="KEGG" id="bct:GEM_0256"/>
<accession>A0A9W3P7R0</accession>
<dbReference type="EMBL" id="CP003774">
    <property type="protein sequence ID" value="AFQ46711.1"/>
    <property type="molecule type" value="Genomic_DNA"/>
</dbReference>
<sequence length="523" mass="57405">MAYPPNLANIQVLPSDAQSAFYGGMLLLAACSFLKNSCHLVVIECLDLGLAFDMFQSLNATGTPLTAFEVFKPVIVRAWGANYATEIKPEVDRIERVFETESTASGKEELTDKVIVSSALIYNGEVISKKFSDERDWLFNTLPQPPQALAKDFVACIADQAEYCSHFIQPRKSPKNAQTFGLVNYLQGLGLNALQADMSALCIFFLRDAGHQFAHSVLSVFYAKLLRAQGNTAAVAIAAAEFQSVCKATAAFFTLWMGAQQGRFPDSDYRQLFQSSTANMSVMSGVANQNEAFVKGAFRRALAAHGIYDAANVSAARQLWVDQAKESAWYSRKSVCRFALFVASHDAAPDLSAGSEGLFTNGMPNSANFLNCRAWHAREYEVIEHVATRDQPSTIKFPAHFDQTIYPGNFSVVDKIGNLTLLSVQVNSSVYSEWPDKVYYYWSLTTPSNTASGPSGTALMTALGLTSIPPGLRALTAASNYLPHLAPLAYRGESGLKWDANFIDQRSEHICGRVFDKLDAWLR</sequence>
<proteinExistence type="predicted"/>
<dbReference type="Proteomes" id="UP000032866">
    <property type="component" value="Chromosome 1"/>
</dbReference>
<dbReference type="AlphaFoldDB" id="A0A9W3P7R0"/>
<protein>
    <submittedName>
        <fullName evidence="1">Pf03235 family protein</fullName>
    </submittedName>
</protein>
<evidence type="ECO:0000313" key="1">
    <source>
        <dbReference type="EMBL" id="AFQ46711.1"/>
    </source>
</evidence>
<name>A0A9W3P7R0_BURCE</name>
<organism evidence="1 2">
    <name type="scientific">Burkholderia cepacia GG4</name>
    <dbReference type="NCBI Taxonomy" id="1009846"/>
    <lineage>
        <taxon>Bacteria</taxon>
        <taxon>Pseudomonadati</taxon>
        <taxon>Pseudomonadota</taxon>
        <taxon>Betaproteobacteria</taxon>
        <taxon>Burkholderiales</taxon>
        <taxon>Burkholderiaceae</taxon>
        <taxon>Burkholderia</taxon>
        <taxon>Burkholderia cepacia complex</taxon>
    </lineage>
</organism>
<evidence type="ECO:0000313" key="2">
    <source>
        <dbReference type="Proteomes" id="UP000032866"/>
    </source>
</evidence>
<reference evidence="1 2" key="1">
    <citation type="journal article" date="2012" name="J. Bacteriol.">
        <title>Complete Genome Sequence of Burkholderia sp. Strain GG4, a Betaproteobacterium That Reduces 3-Oxo-N-Acylhomoserine Lactones and Produces Different N-Acylhomoserine Lactones.</title>
        <authorList>
            <person name="Hong K.W."/>
            <person name="Koh C.L."/>
            <person name="Sam C.K."/>
            <person name="Yin W.F."/>
            <person name="Chan K.G."/>
        </authorList>
    </citation>
    <scope>NUCLEOTIDE SEQUENCE [LARGE SCALE GENOMIC DNA]</scope>
    <source>
        <strain evidence="1 2">GG4</strain>
    </source>
</reference>
<gene>
    <name evidence="1" type="ORF">GEM_0256</name>
</gene>